<dbReference type="EMBL" id="CAJJDN010000032">
    <property type="protein sequence ID" value="CAD8074380.1"/>
    <property type="molecule type" value="Genomic_DNA"/>
</dbReference>
<name>A0A8S1M234_9CILI</name>
<organism evidence="1 2">
    <name type="scientific">Paramecium sonneborni</name>
    <dbReference type="NCBI Taxonomy" id="65129"/>
    <lineage>
        <taxon>Eukaryota</taxon>
        <taxon>Sar</taxon>
        <taxon>Alveolata</taxon>
        <taxon>Ciliophora</taxon>
        <taxon>Intramacronucleata</taxon>
        <taxon>Oligohymenophorea</taxon>
        <taxon>Peniculida</taxon>
        <taxon>Parameciidae</taxon>
        <taxon>Paramecium</taxon>
    </lineage>
</organism>
<evidence type="ECO:0000313" key="1">
    <source>
        <dbReference type="EMBL" id="CAD8074380.1"/>
    </source>
</evidence>
<accession>A0A8S1M234</accession>
<gene>
    <name evidence="1" type="ORF">PSON_ATCC_30995.1.T0320041</name>
</gene>
<dbReference type="OrthoDB" id="295228at2759"/>
<dbReference type="AlphaFoldDB" id="A0A8S1M234"/>
<protein>
    <submittedName>
        <fullName evidence="1">Uncharacterized protein</fullName>
    </submittedName>
</protein>
<keyword evidence="2" id="KW-1185">Reference proteome</keyword>
<comment type="caution">
    <text evidence="1">The sequence shown here is derived from an EMBL/GenBank/DDBJ whole genome shotgun (WGS) entry which is preliminary data.</text>
</comment>
<reference evidence="1" key="1">
    <citation type="submission" date="2021-01" db="EMBL/GenBank/DDBJ databases">
        <authorList>
            <consortium name="Genoscope - CEA"/>
            <person name="William W."/>
        </authorList>
    </citation>
    <scope>NUCLEOTIDE SEQUENCE</scope>
</reference>
<evidence type="ECO:0000313" key="2">
    <source>
        <dbReference type="Proteomes" id="UP000692954"/>
    </source>
</evidence>
<proteinExistence type="predicted"/>
<sequence length="301" mass="36239">MKRQRNRRNVTIKREIVEKKNNLCQSFINVENKYILDCFHGQTRSISSYGNEFGWMSKFQIRFKNILPDYKTKQSIHEIEIKEKRRRQTQLMEDMAILKLRRGIQDMNKSKTIIQTLKMLKTSNQEFHETIKQLKQTSNQKSTQRKRRHSCYCSQCGKMSEKQIRHQNDPFFDKFNKFLQQIKNSNSTPRRNKYQNKLKSQIQQENMKISYISQNKSPINKYKSVSRTTKLLLEQSQTKIFQYNQRYSAFPSQRVKTEPTQLSPRSFKLYPIQLKKLRQVQSTYKSNQLKDSFKTLASIYR</sequence>
<dbReference type="Proteomes" id="UP000692954">
    <property type="component" value="Unassembled WGS sequence"/>
</dbReference>